<dbReference type="AlphaFoldDB" id="A0A8T2K5P4"/>
<name>A0A8T2K5P4_9PIPI</name>
<gene>
    <name evidence="1" type="ORF">GDO86_004567</name>
</gene>
<dbReference type="Proteomes" id="UP000812440">
    <property type="component" value="Chromosome 2"/>
</dbReference>
<organism evidence="1 2">
    <name type="scientific">Hymenochirus boettgeri</name>
    <name type="common">Congo dwarf clawed frog</name>
    <dbReference type="NCBI Taxonomy" id="247094"/>
    <lineage>
        <taxon>Eukaryota</taxon>
        <taxon>Metazoa</taxon>
        <taxon>Chordata</taxon>
        <taxon>Craniata</taxon>
        <taxon>Vertebrata</taxon>
        <taxon>Euteleostomi</taxon>
        <taxon>Amphibia</taxon>
        <taxon>Batrachia</taxon>
        <taxon>Anura</taxon>
        <taxon>Pipoidea</taxon>
        <taxon>Pipidae</taxon>
        <taxon>Pipinae</taxon>
        <taxon>Hymenochirus</taxon>
    </lineage>
</organism>
<sequence>MGLAEKLYRGPISLYELNIAALKVMSTPRICHTDLSHQPPTPKSILSLLLCLPSPASKKALYRGGGDEKHCGEKYVFWVWGRWVGNEEVLQITVPLCVKSEYIV</sequence>
<evidence type="ECO:0000313" key="2">
    <source>
        <dbReference type="Proteomes" id="UP000812440"/>
    </source>
</evidence>
<protein>
    <submittedName>
        <fullName evidence="1">Uncharacterized protein</fullName>
    </submittedName>
</protein>
<dbReference type="EMBL" id="JAACNH010000002">
    <property type="protein sequence ID" value="KAG8452825.1"/>
    <property type="molecule type" value="Genomic_DNA"/>
</dbReference>
<keyword evidence="2" id="KW-1185">Reference proteome</keyword>
<evidence type="ECO:0000313" key="1">
    <source>
        <dbReference type="EMBL" id="KAG8452825.1"/>
    </source>
</evidence>
<accession>A0A8T2K5P4</accession>
<proteinExistence type="predicted"/>
<comment type="caution">
    <text evidence="1">The sequence shown here is derived from an EMBL/GenBank/DDBJ whole genome shotgun (WGS) entry which is preliminary data.</text>
</comment>
<reference evidence="1" key="1">
    <citation type="thesis" date="2020" institute="ProQuest LLC" country="789 East Eisenhower Parkway, Ann Arbor, MI, USA">
        <title>Comparative Genomics and Chromosome Evolution.</title>
        <authorList>
            <person name="Mudd A.B."/>
        </authorList>
    </citation>
    <scope>NUCLEOTIDE SEQUENCE</scope>
    <source>
        <strain evidence="1">Female2</strain>
        <tissue evidence="1">Blood</tissue>
    </source>
</reference>